<dbReference type="EMBL" id="ASQP01000121">
    <property type="protein sequence ID" value="OMI39948.1"/>
    <property type="molecule type" value="Genomic_DNA"/>
</dbReference>
<name>A0A1R1SNS2_9ACTN</name>
<evidence type="ECO:0000256" key="1">
    <source>
        <dbReference type="SAM" id="SignalP"/>
    </source>
</evidence>
<feature type="chain" id="PRO_5038458368" evidence="1">
    <location>
        <begin position="23"/>
        <end position="548"/>
    </location>
</feature>
<evidence type="ECO:0000313" key="4">
    <source>
        <dbReference type="Proteomes" id="UP000186168"/>
    </source>
</evidence>
<evidence type="ECO:0000259" key="2">
    <source>
        <dbReference type="Pfam" id="PF00496"/>
    </source>
</evidence>
<dbReference type="GO" id="GO:0042597">
    <property type="term" value="C:periplasmic space"/>
    <property type="evidence" value="ECO:0007669"/>
    <property type="project" value="UniProtKB-ARBA"/>
</dbReference>
<dbReference type="AlphaFoldDB" id="A0A1R1SNS2"/>
<organism evidence="3 4">
    <name type="scientific">Streptomyces sparsogenes DSM 40356</name>
    <dbReference type="NCBI Taxonomy" id="1331668"/>
    <lineage>
        <taxon>Bacteria</taxon>
        <taxon>Bacillati</taxon>
        <taxon>Actinomycetota</taxon>
        <taxon>Actinomycetes</taxon>
        <taxon>Kitasatosporales</taxon>
        <taxon>Streptomycetaceae</taxon>
        <taxon>Streptomyces</taxon>
    </lineage>
</organism>
<dbReference type="GeneID" id="96744837"/>
<dbReference type="PANTHER" id="PTHR30290">
    <property type="entry name" value="PERIPLASMIC BINDING COMPONENT OF ABC TRANSPORTER"/>
    <property type="match status" value="1"/>
</dbReference>
<dbReference type="PANTHER" id="PTHR30290:SF83">
    <property type="entry name" value="ABC TRANSPORTER SUBSTRATE-BINDING PROTEIN"/>
    <property type="match status" value="1"/>
</dbReference>
<gene>
    <name evidence="3" type="ORF">SPAR_08331</name>
</gene>
<keyword evidence="4" id="KW-1185">Reference proteome</keyword>
<dbReference type="GO" id="GO:0043190">
    <property type="term" value="C:ATP-binding cassette (ABC) transporter complex"/>
    <property type="evidence" value="ECO:0007669"/>
    <property type="project" value="InterPro"/>
</dbReference>
<dbReference type="Gene3D" id="3.90.76.10">
    <property type="entry name" value="Dipeptide-binding Protein, Domain 1"/>
    <property type="match status" value="1"/>
</dbReference>
<evidence type="ECO:0000313" key="3">
    <source>
        <dbReference type="EMBL" id="OMI39948.1"/>
    </source>
</evidence>
<sequence>MRGAKSAKWVAMAAIVALAATACGGDGGSDSGNNDMNKGAADPNGILTAQLSEPQNPLQPANQKESQGSRVIRQVFSQLVGYEPGTGKLTYVNAESVTPNKDSSVWTVKLKPGWTFHNGEKVTAKSYVDAWNWAANTKNNQTNSSWFQDIKGYEDVHPAKGDPKADKMSGLKVVNDNEFKIELSGPVSYFAYKLGYDVWSPLPSEFYKDPKAFGDHPIGNGPYKFISWDHKKLIKVRTFKDYKGPDKPKNGGIDFKNYTTADAAYSDLRSNNLDWIEQVPTTALTNYKSDLGKRAIDQEYSAVQSIVPAFYTKQFKDIDPKVIQGLSMAIDRDTITKTVLHGSRTPADSYVARGVLGYKAGALKEQVTYDPKKAKALIEEGGGVPGNKISIQYNADQDHKPWVDAVCNSIRKATGVDCVGDSKPDFQADLNARDKHQVKSMYRGGWVLDYPVNSNFMRDLYGTTAAGNTSGYSNKEFDKLSSQADKAATLDETVKLYQQAEQVLAKDMPSIPLWFYKVNSGQSNKIYGKIPYGQDGDPIFTDIQVKKK</sequence>
<proteinExistence type="predicted"/>
<dbReference type="InterPro" id="IPR000914">
    <property type="entry name" value="SBP_5_dom"/>
</dbReference>
<keyword evidence="1" id="KW-0732">Signal</keyword>
<feature type="signal peptide" evidence="1">
    <location>
        <begin position="1"/>
        <end position="22"/>
    </location>
</feature>
<dbReference type="GO" id="GO:0015833">
    <property type="term" value="P:peptide transport"/>
    <property type="evidence" value="ECO:0007669"/>
    <property type="project" value="TreeGrafter"/>
</dbReference>
<dbReference type="RefSeq" id="WP_065964030.1">
    <property type="nucleotide sequence ID" value="NZ_ASQP01000121.1"/>
</dbReference>
<dbReference type="Gene3D" id="3.40.190.10">
    <property type="entry name" value="Periplasmic binding protein-like II"/>
    <property type="match status" value="1"/>
</dbReference>
<comment type="caution">
    <text evidence="3">The sequence shown here is derived from an EMBL/GenBank/DDBJ whole genome shotgun (WGS) entry which is preliminary data.</text>
</comment>
<accession>A0A1R1SNS2</accession>
<dbReference type="Pfam" id="PF00496">
    <property type="entry name" value="SBP_bac_5"/>
    <property type="match status" value="1"/>
</dbReference>
<dbReference type="Proteomes" id="UP000186168">
    <property type="component" value="Unassembled WGS sequence"/>
</dbReference>
<dbReference type="STRING" id="67365.GCA_001704635_07403"/>
<dbReference type="SUPFAM" id="SSF53850">
    <property type="entry name" value="Periplasmic binding protein-like II"/>
    <property type="match status" value="1"/>
</dbReference>
<dbReference type="InterPro" id="IPR039424">
    <property type="entry name" value="SBP_5"/>
</dbReference>
<dbReference type="Gene3D" id="3.10.105.10">
    <property type="entry name" value="Dipeptide-binding Protein, Domain 3"/>
    <property type="match status" value="1"/>
</dbReference>
<reference evidence="3 4" key="1">
    <citation type="submission" date="2013-05" db="EMBL/GenBank/DDBJ databases">
        <title>Genome sequence of Streptomyces sparsogenes DSM 40356.</title>
        <authorList>
            <person name="Coyne S."/>
            <person name="Seebeck F.P."/>
        </authorList>
    </citation>
    <scope>NUCLEOTIDE SEQUENCE [LARGE SCALE GENOMIC DNA]</scope>
    <source>
        <strain evidence="3 4">DSM 40356</strain>
    </source>
</reference>
<dbReference type="GO" id="GO:1904680">
    <property type="term" value="F:peptide transmembrane transporter activity"/>
    <property type="evidence" value="ECO:0007669"/>
    <property type="project" value="TreeGrafter"/>
</dbReference>
<dbReference type="CDD" id="cd00995">
    <property type="entry name" value="PBP2_NikA_DppA_OppA_like"/>
    <property type="match status" value="1"/>
</dbReference>
<dbReference type="PIRSF" id="PIRSF002741">
    <property type="entry name" value="MppA"/>
    <property type="match status" value="1"/>
</dbReference>
<protein>
    <submittedName>
        <fullName evidence="3">ABC transporter substrate-binding protein</fullName>
    </submittedName>
</protein>
<dbReference type="InterPro" id="IPR030678">
    <property type="entry name" value="Peptide/Ni-bd"/>
</dbReference>
<dbReference type="PROSITE" id="PS51257">
    <property type="entry name" value="PROKAR_LIPOPROTEIN"/>
    <property type="match status" value="1"/>
</dbReference>
<feature type="domain" description="Solute-binding protein family 5" evidence="2">
    <location>
        <begin position="94"/>
        <end position="467"/>
    </location>
</feature>